<keyword evidence="3" id="KW-0677">Repeat</keyword>
<evidence type="ECO:0000313" key="9">
    <source>
        <dbReference type="Proteomes" id="UP000069940"/>
    </source>
</evidence>
<feature type="domain" description="Chitin-binding type-2" evidence="7">
    <location>
        <begin position="192"/>
        <end position="252"/>
    </location>
</feature>
<feature type="domain" description="Chitin-binding type-2" evidence="7">
    <location>
        <begin position="268"/>
        <end position="324"/>
    </location>
</feature>
<name>A0ABM1YU87_AEDAL</name>
<reference evidence="9" key="1">
    <citation type="journal article" date="2015" name="Proc. Natl. Acad. Sci. U.S.A.">
        <title>Genome sequence of the Asian Tiger mosquito, Aedes albopictus, reveals insights into its biology, genetics, and evolution.</title>
        <authorList>
            <person name="Chen X.G."/>
            <person name="Jiang X."/>
            <person name="Gu J."/>
            <person name="Xu M."/>
            <person name="Wu Y."/>
            <person name="Deng Y."/>
            <person name="Zhang C."/>
            <person name="Bonizzoni M."/>
            <person name="Dermauw W."/>
            <person name="Vontas J."/>
            <person name="Armbruster P."/>
            <person name="Huang X."/>
            <person name="Yang Y."/>
            <person name="Zhang H."/>
            <person name="He W."/>
            <person name="Peng H."/>
            <person name="Liu Y."/>
            <person name="Wu K."/>
            <person name="Chen J."/>
            <person name="Lirakis M."/>
            <person name="Topalis P."/>
            <person name="Van Leeuwen T."/>
            <person name="Hall A.B."/>
            <person name="Jiang X."/>
            <person name="Thorpe C."/>
            <person name="Mueller R.L."/>
            <person name="Sun C."/>
            <person name="Waterhouse R.M."/>
            <person name="Yan G."/>
            <person name="Tu Z.J."/>
            <person name="Fang X."/>
            <person name="James A.A."/>
        </authorList>
    </citation>
    <scope>NUCLEOTIDE SEQUENCE [LARGE SCALE GENOMIC DNA]</scope>
    <source>
        <strain evidence="9">Foshan</strain>
    </source>
</reference>
<organism evidence="8 9">
    <name type="scientific">Aedes albopictus</name>
    <name type="common">Asian tiger mosquito</name>
    <name type="synonym">Stegomyia albopicta</name>
    <dbReference type="NCBI Taxonomy" id="7160"/>
    <lineage>
        <taxon>Eukaryota</taxon>
        <taxon>Metazoa</taxon>
        <taxon>Ecdysozoa</taxon>
        <taxon>Arthropoda</taxon>
        <taxon>Hexapoda</taxon>
        <taxon>Insecta</taxon>
        <taxon>Pterygota</taxon>
        <taxon>Neoptera</taxon>
        <taxon>Endopterygota</taxon>
        <taxon>Diptera</taxon>
        <taxon>Nematocera</taxon>
        <taxon>Culicoidea</taxon>
        <taxon>Culicidae</taxon>
        <taxon>Culicinae</taxon>
        <taxon>Aedini</taxon>
        <taxon>Aedes</taxon>
        <taxon>Stegomyia</taxon>
    </lineage>
</organism>
<dbReference type="EnsemblMetazoa" id="AALFPA23_012202.R17426">
    <property type="protein sequence ID" value="AALFPA23_012202.P17426"/>
    <property type="gene ID" value="AALFPA23_012202"/>
</dbReference>
<dbReference type="Gene3D" id="2.170.140.10">
    <property type="entry name" value="Chitin binding domain"/>
    <property type="match status" value="4"/>
</dbReference>
<protein>
    <recommendedName>
        <fullName evidence="7">Chitin-binding type-2 domain-containing protein</fullName>
    </recommendedName>
</protein>
<proteinExistence type="predicted"/>
<dbReference type="Pfam" id="PF01607">
    <property type="entry name" value="CBM_14"/>
    <property type="match status" value="4"/>
</dbReference>
<accession>A0ABM1YU87</accession>
<dbReference type="GeneID" id="109403459"/>
<dbReference type="PANTHER" id="PTHR23301:SF0">
    <property type="entry name" value="CHITIN-BINDING TYPE-2 DOMAIN-CONTAINING PROTEIN-RELATED"/>
    <property type="match status" value="1"/>
</dbReference>
<dbReference type="Proteomes" id="UP000069940">
    <property type="component" value="Unassembled WGS sequence"/>
</dbReference>
<evidence type="ECO:0000256" key="6">
    <source>
        <dbReference type="SAM" id="SignalP"/>
    </source>
</evidence>
<dbReference type="PANTHER" id="PTHR23301">
    <property type="entry name" value="CHITIN BINDING PERITROPHIN-A"/>
    <property type="match status" value="1"/>
</dbReference>
<evidence type="ECO:0000256" key="2">
    <source>
        <dbReference type="ARBA" id="ARBA00022729"/>
    </source>
</evidence>
<feature type="chain" id="PRO_5046572633" description="Chitin-binding type-2 domain-containing protein" evidence="6">
    <location>
        <begin position="18"/>
        <end position="324"/>
    </location>
</feature>
<feature type="signal peptide" evidence="6">
    <location>
        <begin position="1"/>
        <end position="17"/>
    </location>
</feature>
<keyword evidence="5" id="KW-0325">Glycoprotein</keyword>
<keyword evidence="9" id="KW-1185">Reference proteome</keyword>
<dbReference type="InterPro" id="IPR051940">
    <property type="entry name" value="Chitin_bind-dev_reg"/>
</dbReference>
<evidence type="ECO:0000259" key="7">
    <source>
        <dbReference type="PROSITE" id="PS50940"/>
    </source>
</evidence>
<feature type="domain" description="Chitin-binding type-2" evidence="7">
    <location>
        <begin position="134"/>
        <end position="190"/>
    </location>
</feature>
<dbReference type="InterPro" id="IPR036508">
    <property type="entry name" value="Chitin-bd_dom_sf"/>
</dbReference>
<evidence type="ECO:0000256" key="3">
    <source>
        <dbReference type="ARBA" id="ARBA00022737"/>
    </source>
</evidence>
<dbReference type="SUPFAM" id="SSF57625">
    <property type="entry name" value="Invertebrate chitin-binding proteins"/>
    <property type="match status" value="4"/>
</dbReference>
<evidence type="ECO:0000256" key="1">
    <source>
        <dbReference type="ARBA" id="ARBA00022669"/>
    </source>
</evidence>
<dbReference type="RefSeq" id="XP_019531835.3">
    <property type="nucleotide sequence ID" value="XM_019676290.3"/>
</dbReference>
<reference evidence="8" key="2">
    <citation type="submission" date="2025-05" db="UniProtKB">
        <authorList>
            <consortium name="EnsemblMetazoa"/>
        </authorList>
    </citation>
    <scope>IDENTIFICATION</scope>
    <source>
        <strain evidence="8">Foshan</strain>
    </source>
</reference>
<keyword evidence="1" id="KW-0147">Chitin-binding</keyword>
<evidence type="ECO:0000256" key="5">
    <source>
        <dbReference type="ARBA" id="ARBA00023180"/>
    </source>
</evidence>
<dbReference type="PROSITE" id="PS50940">
    <property type="entry name" value="CHIT_BIND_II"/>
    <property type="match status" value="4"/>
</dbReference>
<evidence type="ECO:0000256" key="4">
    <source>
        <dbReference type="ARBA" id="ARBA00023157"/>
    </source>
</evidence>
<keyword evidence="4" id="KW-1015">Disulfide bond</keyword>
<feature type="domain" description="Chitin-binding type-2" evidence="7">
    <location>
        <begin position="22"/>
        <end position="79"/>
    </location>
</feature>
<keyword evidence="2 6" id="KW-0732">Signal</keyword>
<sequence length="324" mass="36120">MKLLVVYTIALVAGIHAAVQVDKECVGIRNGSTFRVKNDCSKYYTCTGGKFVGSQCPAGLYWDQVHRVCSTSNLVSCNIGPFAPEPVAPELPVAPIAPVVPVHPEVPVWTTAPIIITTAVIPIDIENTEIELDEYKCPKNGVSSVAHKDSCSKYVMCFDGVPVVQDCAPGLHFDAHSGQCTYPIYAKCGLQDRICPMWNDPFKMIFIADRFDCAKYYYCYNGEPHENSCAQGLHWDPVNNWCTPIEKSHCTNFTPYREVYEPLLTPKTVSCSDTSAHWVDHPKSCRHYYLCYKGKAMLKRCDEGLFWDNDAGSCNYGAITNCRK</sequence>
<evidence type="ECO:0000313" key="8">
    <source>
        <dbReference type="EnsemblMetazoa" id="AALFPA23_012202.P17426"/>
    </source>
</evidence>
<dbReference type="InterPro" id="IPR002557">
    <property type="entry name" value="Chitin-bd_dom"/>
</dbReference>
<dbReference type="SMART" id="SM00494">
    <property type="entry name" value="ChtBD2"/>
    <property type="match status" value="4"/>
</dbReference>